<evidence type="ECO:0000313" key="2">
    <source>
        <dbReference type="EMBL" id="AIT06195.1"/>
    </source>
</evidence>
<name>A0A097EF47_9SPHN</name>
<dbReference type="KEGG" id="stax:MC45_07090"/>
<evidence type="ECO:0000256" key="1">
    <source>
        <dbReference type="SAM" id="SignalP"/>
    </source>
</evidence>
<protein>
    <recommendedName>
        <fullName evidence="4">Endonuclease</fullName>
    </recommendedName>
</protein>
<gene>
    <name evidence="2" type="ORF">MC45_07090</name>
</gene>
<proteinExistence type="predicted"/>
<feature type="signal peptide" evidence="1">
    <location>
        <begin position="1"/>
        <end position="19"/>
    </location>
</feature>
<feature type="chain" id="PRO_5001934180" description="Endonuclease" evidence="1">
    <location>
        <begin position="20"/>
        <end position="117"/>
    </location>
</feature>
<evidence type="ECO:0008006" key="4">
    <source>
        <dbReference type="Google" id="ProtNLM"/>
    </source>
</evidence>
<dbReference type="AlphaFoldDB" id="A0A097EF47"/>
<keyword evidence="1" id="KW-0732">Signal</keyword>
<evidence type="ECO:0000313" key="3">
    <source>
        <dbReference type="Proteomes" id="UP000033200"/>
    </source>
</evidence>
<dbReference type="STRING" id="1549858.MC45_07090"/>
<sequence>MRILFIGATLLAVATPAIAAAQAVPSVPAASPFEAADAVDDTALNAVTGQSDLSQVIRAQNTGVVSGNSVNGHSETGTISFDSSAFQNLNGLSLLSANTGNNVSINSSLNVNVAINQ</sequence>
<dbReference type="eggNOG" id="ENOG50306B4">
    <property type="taxonomic scope" value="Bacteria"/>
</dbReference>
<dbReference type="Proteomes" id="UP000033200">
    <property type="component" value="Chromosome"/>
</dbReference>
<reference evidence="2 3" key="1">
    <citation type="submission" date="2014-09" db="EMBL/GenBank/DDBJ databases">
        <title>Using Illumina technology Improving SMRT sequencing Genome Assembly by RASTools.</title>
        <authorList>
            <person name="Zhou Y."/>
            <person name="Ma T."/>
            <person name="Liu T."/>
        </authorList>
    </citation>
    <scope>NUCLEOTIDE SEQUENCE [LARGE SCALE GENOMIC DNA]</scope>
    <source>
        <strain evidence="2 3">ATCC 55669</strain>
    </source>
</reference>
<organism evidence="2 3">
    <name type="scientific">Sphingomonas taxi</name>
    <dbReference type="NCBI Taxonomy" id="1549858"/>
    <lineage>
        <taxon>Bacteria</taxon>
        <taxon>Pseudomonadati</taxon>
        <taxon>Pseudomonadota</taxon>
        <taxon>Alphaproteobacteria</taxon>
        <taxon>Sphingomonadales</taxon>
        <taxon>Sphingomonadaceae</taxon>
        <taxon>Sphingomonas</taxon>
    </lineage>
</organism>
<dbReference type="EMBL" id="CP009571">
    <property type="protein sequence ID" value="AIT06195.1"/>
    <property type="molecule type" value="Genomic_DNA"/>
</dbReference>
<dbReference type="HOGENOM" id="CLU_2083364_0_0_5"/>
<dbReference type="RefSeq" id="WP_038661244.1">
    <property type="nucleotide sequence ID" value="NZ_CP009571.1"/>
</dbReference>
<accession>A0A097EF47</accession>
<keyword evidence="3" id="KW-1185">Reference proteome</keyword>